<dbReference type="EMBL" id="BLXT01004769">
    <property type="protein sequence ID" value="GFO17246.1"/>
    <property type="molecule type" value="Genomic_DNA"/>
</dbReference>
<organism evidence="1 2">
    <name type="scientific">Plakobranchus ocellatus</name>
    <dbReference type="NCBI Taxonomy" id="259542"/>
    <lineage>
        <taxon>Eukaryota</taxon>
        <taxon>Metazoa</taxon>
        <taxon>Spiralia</taxon>
        <taxon>Lophotrochozoa</taxon>
        <taxon>Mollusca</taxon>
        <taxon>Gastropoda</taxon>
        <taxon>Heterobranchia</taxon>
        <taxon>Euthyneura</taxon>
        <taxon>Panpulmonata</taxon>
        <taxon>Sacoglossa</taxon>
        <taxon>Placobranchoidea</taxon>
        <taxon>Plakobranchidae</taxon>
        <taxon>Plakobranchus</taxon>
    </lineage>
</organism>
<accession>A0AAV4B1K3</accession>
<proteinExistence type="predicted"/>
<evidence type="ECO:0000313" key="2">
    <source>
        <dbReference type="Proteomes" id="UP000735302"/>
    </source>
</evidence>
<dbReference type="PANTHER" id="PTHR47027">
    <property type="entry name" value="REVERSE TRANSCRIPTASE DOMAIN-CONTAINING PROTEIN"/>
    <property type="match status" value="1"/>
</dbReference>
<protein>
    <recommendedName>
        <fullName evidence="3">Reverse transcriptase domain-containing protein</fullName>
    </recommendedName>
</protein>
<name>A0AAV4B1K3_9GAST</name>
<evidence type="ECO:0008006" key="3">
    <source>
        <dbReference type="Google" id="ProtNLM"/>
    </source>
</evidence>
<dbReference type="PANTHER" id="PTHR47027:SF20">
    <property type="entry name" value="REVERSE TRANSCRIPTASE-LIKE PROTEIN WITH RNA-DIRECTED DNA POLYMERASE DOMAIN"/>
    <property type="match status" value="1"/>
</dbReference>
<sequence length="199" mass="22547">MLFADDAALTAHTEATIQELINCTEFGLTITIKKTNILGQNILSAPSIFNSDSTLDFVENFTYLVYTISSIFSLETELNSRNGKASPAMARLSKRVWENSMCTIKTKTQVHQVSVHSTLLYGSESWTLYARQERRLNTIHLRCSEGSFSSHGRTTFPIKRSLKGQNTRHVCFAYQETFALAWPCHPYVLRQTAQNRSAR</sequence>
<evidence type="ECO:0000313" key="1">
    <source>
        <dbReference type="EMBL" id="GFO17246.1"/>
    </source>
</evidence>
<dbReference type="AlphaFoldDB" id="A0AAV4B1K3"/>
<comment type="caution">
    <text evidence="1">The sequence shown here is derived from an EMBL/GenBank/DDBJ whole genome shotgun (WGS) entry which is preliminary data.</text>
</comment>
<gene>
    <name evidence="1" type="ORF">PoB_004375100</name>
</gene>
<keyword evidence="2" id="KW-1185">Reference proteome</keyword>
<dbReference type="Proteomes" id="UP000735302">
    <property type="component" value="Unassembled WGS sequence"/>
</dbReference>
<reference evidence="1 2" key="1">
    <citation type="journal article" date="2021" name="Elife">
        <title>Chloroplast acquisition without the gene transfer in kleptoplastic sea slugs, Plakobranchus ocellatus.</title>
        <authorList>
            <person name="Maeda T."/>
            <person name="Takahashi S."/>
            <person name="Yoshida T."/>
            <person name="Shimamura S."/>
            <person name="Takaki Y."/>
            <person name="Nagai Y."/>
            <person name="Toyoda A."/>
            <person name="Suzuki Y."/>
            <person name="Arimoto A."/>
            <person name="Ishii H."/>
            <person name="Satoh N."/>
            <person name="Nishiyama T."/>
            <person name="Hasebe M."/>
            <person name="Maruyama T."/>
            <person name="Minagawa J."/>
            <person name="Obokata J."/>
            <person name="Shigenobu S."/>
        </authorList>
    </citation>
    <scope>NUCLEOTIDE SEQUENCE [LARGE SCALE GENOMIC DNA]</scope>
</reference>